<dbReference type="Proteomes" id="UP000655208">
    <property type="component" value="Unassembled WGS sequence"/>
</dbReference>
<evidence type="ECO:0000256" key="1">
    <source>
        <dbReference type="SAM" id="MobiDB-lite"/>
    </source>
</evidence>
<comment type="caution">
    <text evidence="2">The sequence shown here is derived from an EMBL/GenBank/DDBJ whole genome shotgun (WGS) entry which is preliminary data.</text>
</comment>
<sequence>MKWNGTLSWMDRQYSHFSCQPTPSKLTTMNCGGFWPGLSLVGVKPSGRVPGPPLPEVFVVEPVVPDAPVDPDVDVVLPAPPEELDDPDDDDDDDDPDDEAADDPADEDPDDPEPVDPAVPGTVTFTVDVTTAPESPPPQAVASSTDVRTAPAAAVRVLVRLRIVVDRVLACTIVSSFVPRRRRAHAVPTARVGSRPVPRRSRRPRTVPRNARPGDGARWTGRPAGRPGCRPLTRNPPRADDQCGPPVIGSR</sequence>
<feature type="compositionally biased region" description="Basic residues" evidence="1">
    <location>
        <begin position="197"/>
        <end position="206"/>
    </location>
</feature>
<name>A0A917WKK6_9ACTN</name>
<organism evidence="2 3">
    <name type="scientific">Nakamurella endophytica</name>
    <dbReference type="NCBI Taxonomy" id="1748367"/>
    <lineage>
        <taxon>Bacteria</taxon>
        <taxon>Bacillati</taxon>
        <taxon>Actinomycetota</taxon>
        <taxon>Actinomycetes</taxon>
        <taxon>Nakamurellales</taxon>
        <taxon>Nakamurellaceae</taxon>
        <taxon>Nakamurella</taxon>
    </lineage>
</organism>
<proteinExistence type="predicted"/>
<gene>
    <name evidence="2" type="ORF">GCM10011594_33390</name>
</gene>
<evidence type="ECO:0000313" key="2">
    <source>
        <dbReference type="EMBL" id="GGM10785.1"/>
    </source>
</evidence>
<feature type="compositionally biased region" description="Acidic residues" evidence="1">
    <location>
        <begin position="82"/>
        <end position="114"/>
    </location>
</feature>
<evidence type="ECO:0000313" key="3">
    <source>
        <dbReference type="Proteomes" id="UP000655208"/>
    </source>
</evidence>
<reference evidence="2" key="1">
    <citation type="journal article" date="2014" name="Int. J. Syst. Evol. Microbiol.">
        <title>Complete genome sequence of Corynebacterium casei LMG S-19264T (=DSM 44701T), isolated from a smear-ripened cheese.</title>
        <authorList>
            <consortium name="US DOE Joint Genome Institute (JGI-PGF)"/>
            <person name="Walter F."/>
            <person name="Albersmeier A."/>
            <person name="Kalinowski J."/>
            <person name="Ruckert C."/>
        </authorList>
    </citation>
    <scope>NUCLEOTIDE SEQUENCE</scope>
    <source>
        <strain evidence="2">CGMCC 4.7308</strain>
    </source>
</reference>
<dbReference type="EMBL" id="BMNA01000008">
    <property type="protein sequence ID" value="GGM10785.1"/>
    <property type="molecule type" value="Genomic_DNA"/>
</dbReference>
<feature type="region of interest" description="Disordered" evidence="1">
    <location>
        <begin position="188"/>
        <end position="251"/>
    </location>
</feature>
<protein>
    <submittedName>
        <fullName evidence="2">Uncharacterized protein</fullName>
    </submittedName>
</protein>
<keyword evidence="3" id="KW-1185">Reference proteome</keyword>
<feature type="region of interest" description="Disordered" evidence="1">
    <location>
        <begin position="68"/>
        <end position="121"/>
    </location>
</feature>
<reference evidence="2" key="2">
    <citation type="submission" date="2020-09" db="EMBL/GenBank/DDBJ databases">
        <authorList>
            <person name="Sun Q."/>
            <person name="Zhou Y."/>
        </authorList>
    </citation>
    <scope>NUCLEOTIDE SEQUENCE</scope>
    <source>
        <strain evidence="2">CGMCC 4.7308</strain>
    </source>
</reference>
<accession>A0A917WKK6</accession>
<dbReference type="AlphaFoldDB" id="A0A917WKK6"/>